<dbReference type="PANTHER" id="PTHR24028">
    <property type="entry name" value="CADHERIN-87A"/>
    <property type="match status" value="1"/>
</dbReference>
<evidence type="ECO:0000256" key="2">
    <source>
        <dbReference type="ARBA" id="ARBA00022692"/>
    </source>
</evidence>
<evidence type="ECO:0000313" key="6">
    <source>
        <dbReference type="EMBL" id="PWC27184.1"/>
    </source>
</evidence>
<evidence type="ECO:0000313" key="7">
    <source>
        <dbReference type="Proteomes" id="UP000245048"/>
    </source>
</evidence>
<comment type="caution">
    <text evidence="6">The sequence shown here is derived from an EMBL/GenBank/DDBJ whole genome shotgun (WGS) entry which is preliminary data.</text>
</comment>
<dbReference type="GO" id="GO:0005886">
    <property type="term" value="C:plasma membrane"/>
    <property type="evidence" value="ECO:0007669"/>
    <property type="project" value="TreeGrafter"/>
</dbReference>
<reference evidence="7" key="1">
    <citation type="submission" date="2017-10" db="EMBL/GenBank/DDBJ databases">
        <authorList>
            <person name="Toshchakov S.V."/>
            <person name="Goeva M.A."/>
        </authorList>
    </citation>
    <scope>NUCLEOTIDE SEQUENCE [LARGE SCALE GENOMIC DNA]</scope>
    <source>
        <strain evidence="7">JR1/69-1-13</strain>
    </source>
</reference>
<keyword evidence="3" id="KW-0472">Membrane</keyword>
<organism evidence="6 7">
    <name type="scientific">Teichococcus aestuarii</name>
    <dbReference type="NCBI Taxonomy" id="568898"/>
    <lineage>
        <taxon>Bacteria</taxon>
        <taxon>Pseudomonadati</taxon>
        <taxon>Pseudomonadota</taxon>
        <taxon>Alphaproteobacteria</taxon>
        <taxon>Acetobacterales</taxon>
        <taxon>Roseomonadaceae</taxon>
        <taxon>Roseomonas</taxon>
    </lineage>
</organism>
<dbReference type="InterPro" id="IPR013783">
    <property type="entry name" value="Ig-like_fold"/>
</dbReference>
<name>A0A2U1UZW5_9PROT</name>
<comment type="subcellular location">
    <subcellularLocation>
        <location evidence="1">Membrane</location>
        <topology evidence="1">Single-pass membrane protein</topology>
    </subcellularLocation>
</comment>
<dbReference type="Proteomes" id="UP000245048">
    <property type="component" value="Unassembled WGS sequence"/>
</dbReference>
<keyword evidence="2" id="KW-0812">Transmembrane</keyword>
<sequence>MSINTTTFNFRLTEATIQRNGGVVTVWGPEGEPVRAAAGGRYVFTDGTVDDADGDLLVEDLLYYSRNHDVWLSGADADAHYASQGWQEGRATGGLFDAQAYLAANPDVAASGIDPLTHYRVFGWREGRDPSPFFDTAAYLAANPDVAAAGIDPLEHYIAFGRFEGRSATPGALEVLGFDAAFYLEQNPDVARSGMNPQEHYVLFGRAEGRAANAVFDRDHYLAQNPDVAASGMDPLEHYLRFGWREQRSPSAGFDGGKYLADNPDVAEAGVNPMLHYLMHGLGEARAARPVHEAPADLSLSALALEEARPGAAVGTVCARDPDGDGLTYSVDDDRFEVAGTLLKLKDGIAVDFEAEPVLCLALTATDSSGLSVTRRFELAVRDVNEAPAAPTLSPVPLYENLPGANLGRLSAADPDAGDSLCFSTADERFEVVDGNLLRLREGVSLDFETEAGIAVLVRATDSHGLWTERSLAVPVLDANDSPRDIRLSGFSLRENEAGAVVGTLTAVDPDAGDTHRFRVDDERFEVAGNLLKLKDGIALDHEAAATLHLQVTATDHDGQGLSVATPFTLAVCDVPEAPVFGGTGTGTVIEDDESITYGRLTVTDPDAGQSSFREAVLESAYGTLSIDREGDWIYIFDGHDRPEVQALKAGESLLDVLTVRSADGTETQITVTIAGADEQPGIDFTFEDGLQGWESFGTVFDVNDLSVAEVLMSALPDGAPENDLAGLTAFFGGAEIGLPMPLHSEASGIRTTVQLEAGQVVSFDMWLVNELAGAPEGYECLALISLQNEAHAQIYGFSDTGQQWSNIYFTVEESGTYQLGFAALLYSDQEEPAFGLADLWLDNVRFSDPL</sequence>
<dbReference type="SUPFAM" id="SSF49313">
    <property type="entry name" value="Cadherin-like"/>
    <property type="match status" value="2"/>
</dbReference>
<keyword evidence="3" id="KW-1133">Transmembrane helix</keyword>
<protein>
    <recommendedName>
        <fullName evidence="5">Cadherin domain-containing protein</fullName>
    </recommendedName>
</protein>
<dbReference type="InterPro" id="IPR010221">
    <property type="entry name" value="VCBS_dom"/>
</dbReference>
<dbReference type="PROSITE" id="PS50268">
    <property type="entry name" value="CADHERIN_2"/>
    <property type="match status" value="2"/>
</dbReference>
<dbReference type="PANTHER" id="PTHR24028:SF328">
    <property type="entry name" value="CADHERIN-3"/>
    <property type="match status" value="1"/>
</dbReference>
<keyword evidence="4" id="KW-0325">Glycoprotein</keyword>
<dbReference type="Gene3D" id="2.60.40.60">
    <property type="entry name" value="Cadherins"/>
    <property type="match status" value="2"/>
</dbReference>
<dbReference type="SMART" id="SM00112">
    <property type="entry name" value="CA"/>
    <property type="match status" value="3"/>
</dbReference>
<dbReference type="GO" id="GO:0005509">
    <property type="term" value="F:calcium ion binding"/>
    <property type="evidence" value="ECO:0007669"/>
    <property type="project" value="InterPro"/>
</dbReference>
<dbReference type="InterPro" id="IPR050174">
    <property type="entry name" value="Protocadherin/Cadherin-CA"/>
</dbReference>
<evidence type="ECO:0000256" key="3">
    <source>
        <dbReference type="ARBA" id="ARBA00022989"/>
    </source>
</evidence>
<feature type="domain" description="Cadherin" evidence="5">
    <location>
        <begin position="499"/>
        <end position="581"/>
    </location>
</feature>
<keyword evidence="7" id="KW-1185">Reference proteome</keyword>
<dbReference type="InterPro" id="IPR002126">
    <property type="entry name" value="Cadherin-like_dom"/>
</dbReference>
<proteinExistence type="predicted"/>
<dbReference type="RefSeq" id="WP_109518515.1">
    <property type="nucleotide sequence ID" value="NZ_PDOA01000017.1"/>
</dbReference>
<dbReference type="AlphaFoldDB" id="A0A2U1UZW5"/>
<dbReference type="EMBL" id="PDOA01000017">
    <property type="protein sequence ID" value="PWC27184.1"/>
    <property type="molecule type" value="Genomic_DNA"/>
</dbReference>
<dbReference type="OrthoDB" id="115878at2"/>
<evidence type="ECO:0000259" key="5">
    <source>
        <dbReference type="PROSITE" id="PS50268"/>
    </source>
</evidence>
<dbReference type="Gene3D" id="2.60.40.10">
    <property type="entry name" value="Immunoglobulins"/>
    <property type="match status" value="1"/>
</dbReference>
<evidence type="ECO:0000256" key="1">
    <source>
        <dbReference type="ARBA" id="ARBA00004167"/>
    </source>
</evidence>
<feature type="domain" description="Cadherin" evidence="5">
    <location>
        <begin position="306"/>
        <end position="393"/>
    </location>
</feature>
<accession>A0A2U1UZW5</accession>
<dbReference type="InterPro" id="IPR015919">
    <property type="entry name" value="Cadherin-like_sf"/>
</dbReference>
<gene>
    <name evidence="6" type="ORF">CR165_18915</name>
</gene>
<dbReference type="CDD" id="cd11304">
    <property type="entry name" value="Cadherin_repeat"/>
    <property type="match status" value="2"/>
</dbReference>
<evidence type="ECO:0000256" key="4">
    <source>
        <dbReference type="ARBA" id="ARBA00023180"/>
    </source>
</evidence>
<dbReference type="GO" id="GO:0007156">
    <property type="term" value="P:homophilic cell adhesion via plasma membrane adhesion molecules"/>
    <property type="evidence" value="ECO:0007669"/>
    <property type="project" value="InterPro"/>
</dbReference>
<dbReference type="NCBIfam" id="TIGR01965">
    <property type="entry name" value="VCBS_repeat"/>
    <property type="match status" value="1"/>
</dbReference>